<proteinExistence type="inferred from homology"/>
<evidence type="ECO:0000313" key="8">
    <source>
        <dbReference type="Proteomes" id="UP000199452"/>
    </source>
</evidence>
<dbReference type="PANTHER" id="PTHR43133:SF51">
    <property type="entry name" value="RNA POLYMERASE SIGMA FACTOR"/>
    <property type="match status" value="1"/>
</dbReference>
<dbReference type="InterPro" id="IPR013325">
    <property type="entry name" value="RNA_pol_sigma_r2"/>
</dbReference>
<dbReference type="Proteomes" id="UP000199452">
    <property type="component" value="Unassembled WGS sequence"/>
</dbReference>
<dbReference type="InterPro" id="IPR039425">
    <property type="entry name" value="RNA_pol_sigma-70-like"/>
</dbReference>
<feature type="domain" description="RNA polymerase sigma-70 region 2" evidence="5">
    <location>
        <begin position="32"/>
        <end position="98"/>
    </location>
</feature>
<comment type="similarity">
    <text evidence="1">Belongs to the sigma-70 factor family. ECF subfamily.</text>
</comment>
<dbReference type="Pfam" id="PF04542">
    <property type="entry name" value="Sigma70_r2"/>
    <property type="match status" value="1"/>
</dbReference>
<evidence type="ECO:0000256" key="4">
    <source>
        <dbReference type="ARBA" id="ARBA00023163"/>
    </source>
</evidence>
<dbReference type="CDD" id="cd06171">
    <property type="entry name" value="Sigma70_r4"/>
    <property type="match status" value="1"/>
</dbReference>
<dbReference type="PANTHER" id="PTHR43133">
    <property type="entry name" value="RNA POLYMERASE ECF-TYPE SIGMA FACTO"/>
    <property type="match status" value="1"/>
</dbReference>
<keyword evidence="3" id="KW-0731">Sigma factor</keyword>
<evidence type="ECO:0000313" key="7">
    <source>
        <dbReference type="EMBL" id="SDC18238.1"/>
    </source>
</evidence>
<dbReference type="NCBIfam" id="TIGR02937">
    <property type="entry name" value="sigma70-ECF"/>
    <property type="match status" value="1"/>
</dbReference>
<dbReference type="STRING" id="1640674.SAMN05216323_102023"/>
<feature type="domain" description="RNA polymerase sigma factor 70 region 4 type 2" evidence="6">
    <location>
        <begin position="140"/>
        <end position="190"/>
    </location>
</feature>
<dbReference type="GO" id="GO:0016987">
    <property type="term" value="F:sigma factor activity"/>
    <property type="evidence" value="ECO:0007669"/>
    <property type="project" value="UniProtKB-KW"/>
</dbReference>
<dbReference type="GO" id="GO:0003677">
    <property type="term" value="F:DNA binding"/>
    <property type="evidence" value="ECO:0007669"/>
    <property type="project" value="InterPro"/>
</dbReference>
<dbReference type="InterPro" id="IPR013249">
    <property type="entry name" value="RNA_pol_sigma70_r4_t2"/>
</dbReference>
<dbReference type="InterPro" id="IPR007627">
    <property type="entry name" value="RNA_pol_sigma70_r2"/>
</dbReference>
<dbReference type="InterPro" id="IPR014284">
    <property type="entry name" value="RNA_pol_sigma-70_dom"/>
</dbReference>
<gene>
    <name evidence="7" type="ORF">SAMN05216323_102023</name>
</gene>
<evidence type="ECO:0000256" key="2">
    <source>
        <dbReference type="ARBA" id="ARBA00023015"/>
    </source>
</evidence>
<dbReference type="RefSeq" id="WP_092437349.1">
    <property type="nucleotide sequence ID" value="NZ_FMYP01000020.1"/>
</dbReference>
<keyword evidence="4" id="KW-0804">Transcription</keyword>
<dbReference type="InterPro" id="IPR013324">
    <property type="entry name" value="RNA_pol_sigma_r3/r4-like"/>
</dbReference>
<dbReference type="Gene3D" id="1.10.10.10">
    <property type="entry name" value="Winged helix-like DNA-binding domain superfamily/Winged helix DNA-binding domain"/>
    <property type="match status" value="1"/>
</dbReference>
<evidence type="ECO:0000259" key="6">
    <source>
        <dbReference type="Pfam" id="PF08281"/>
    </source>
</evidence>
<keyword evidence="2" id="KW-0805">Transcription regulation</keyword>
<reference evidence="7 8" key="1">
    <citation type="submission" date="2016-09" db="EMBL/GenBank/DDBJ databases">
        <authorList>
            <person name="Capua I."/>
            <person name="De Benedictis P."/>
            <person name="Joannis T."/>
            <person name="Lombin L.H."/>
            <person name="Cattoli G."/>
        </authorList>
    </citation>
    <scope>NUCLEOTIDE SEQUENCE [LARGE SCALE GENOMIC DNA]</scope>
    <source>
        <strain evidence="7 8">A7P-90m</strain>
    </source>
</reference>
<evidence type="ECO:0000256" key="1">
    <source>
        <dbReference type="ARBA" id="ARBA00010641"/>
    </source>
</evidence>
<name>A0A1G6JHW4_9BACT</name>
<protein>
    <submittedName>
        <fullName evidence="7">RNA polymerase sigma-70 factor, ECF subfamily</fullName>
    </submittedName>
</protein>
<keyword evidence="8" id="KW-1185">Reference proteome</keyword>
<dbReference type="Gene3D" id="1.10.1740.10">
    <property type="match status" value="1"/>
</dbReference>
<accession>A0A1G6JHW4</accession>
<dbReference type="Pfam" id="PF08281">
    <property type="entry name" value="Sigma70_r4_2"/>
    <property type="match status" value="1"/>
</dbReference>
<dbReference type="OrthoDB" id="9785675at2"/>
<dbReference type="GO" id="GO:0006352">
    <property type="term" value="P:DNA-templated transcription initiation"/>
    <property type="evidence" value="ECO:0007669"/>
    <property type="project" value="InterPro"/>
</dbReference>
<dbReference type="SUPFAM" id="SSF88946">
    <property type="entry name" value="Sigma2 domain of RNA polymerase sigma factors"/>
    <property type="match status" value="1"/>
</dbReference>
<organism evidence="7 8">
    <name type="scientific">Williamwhitmania taraxaci</name>
    <dbReference type="NCBI Taxonomy" id="1640674"/>
    <lineage>
        <taxon>Bacteria</taxon>
        <taxon>Pseudomonadati</taxon>
        <taxon>Bacteroidota</taxon>
        <taxon>Bacteroidia</taxon>
        <taxon>Bacteroidales</taxon>
        <taxon>Williamwhitmaniaceae</taxon>
        <taxon>Williamwhitmania</taxon>
    </lineage>
</organism>
<dbReference type="SUPFAM" id="SSF88659">
    <property type="entry name" value="Sigma3 and sigma4 domains of RNA polymerase sigma factors"/>
    <property type="match status" value="1"/>
</dbReference>
<sequence length="201" mass="23294">MELASNLSEKAKYDFELVNQAIGGSQRAYSDLMDRYKDAIYFLLLKMVNNKSDAEDLTIEAFGKAFKNLHQYTPNYAFSTWLFKIATNNCIDFIRKKKANLVSIDQPQDANNPVPMPTTIQSNTLDPEETLIKEQNVLLVQSLVARLKPRYRTLIELRYFKEYSYEEIADELDLPLGTVKAQLFRARELLYNILKNSQHKP</sequence>
<evidence type="ECO:0000259" key="5">
    <source>
        <dbReference type="Pfam" id="PF04542"/>
    </source>
</evidence>
<evidence type="ECO:0000256" key="3">
    <source>
        <dbReference type="ARBA" id="ARBA00023082"/>
    </source>
</evidence>
<dbReference type="EMBL" id="FMYP01000020">
    <property type="protein sequence ID" value="SDC18238.1"/>
    <property type="molecule type" value="Genomic_DNA"/>
</dbReference>
<dbReference type="AlphaFoldDB" id="A0A1G6JHW4"/>
<dbReference type="InterPro" id="IPR036388">
    <property type="entry name" value="WH-like_DNA-bd_sf"/>
</dbReference>